<dbReference type="InterPro" id="IPR018062">
    <property type="entry name" value="HTH_AraC-typ_CS"/>
</dbReference>
<dbReference type="Pfam" id="PF12833">
    <property type="entry name" value="HTH_18"/>
    <property type="match status" value="1"/>
</dbReference>
<comment type="subcellular location">
    <subcellularLocation>
        <location evidence="1">Cytoplasm</location>
    </subcellularLocation>
</comment>
<dbReference type="Pfam" id="PF17853">
    <property type="entry name" value="GGDEF_2"/>
    <property type="match status" value="1"/>
</dbReference>
<evidence type="ECO:0000313" key="13">
    <source>
        <dbReference type="EMBL" id="SUQ15448.1"/>
    </source>
</evidence>
<dbReference type="RefSeq" id="WP_181392885.1">
    <property type="nucleotide sequence ID" value="NZ_QGDS01000012.1"/>
</dbReference>
<dbReference type="PROSITE" id="PS50110">
    <property type="entry name" value="RESPONSE_REGULATORY"/>
    <property type="match status" value="1"/>
</dbReference>
<reference evidence="14" key="1">
    <citation type="submission" date="2017-07" db="EMBL/GenBank/DDBJ databases">
        <authorList>
            <person name="Varghese N."/>
            <person name="Submissions S."/>
        </authorList>
    </citation>
    <scope>NUCLEOTIDE SEQUENCE [LARGE SCALE GENOMIC DNA]</scope>
    <source>
        <strain evidence="14">NLAE-zl-C134</strain>
    </source>
</reference>
<feature type="domain" description="HTH araC/xylS-type" evidence="11">
    <location>
        <begin position="422"/>
        <end position="520"/>
    </location>
</feature>
<dbReference type="GO" id="GO:0043565">
    <property type="term" value="F:sequence-specific DNA binding"/>
    <property type="evidence" value="ECO:0007669"/>
    <property type="project" value="InterPro"/>
</dbReference>
<evidence type="ECO:0000256" key="8">
    <source>
        <dbReference type="ARBA" id="ARBA00023163"/>
    </source>
</evidence>
<dbReference type="PRINTS" id="PR00032">
    <property type="entry name" value="HTHARAC"/>
</dbReference>
<keyword evidence="8" id="KW-0804">Transcription</keyword>
<sequence length="523" mass="60806">MFRLLIADDEQFIRKGIISILKKNLTEEIQCIEAANGQEALEKARETALNLIITDISMPGCDGLEFIRQIREENKTIPVVILSGYDNFEYAQRAIRLGVSEYIMKPIKKQEFITLIQEYIDDIRKQKARTIQELNRKMENDRIMERLKHDFLLGLLKCPSSAEAERYLIQLKELGMEFESKLYICAVIEYKVREDNQDYMDFAAKNILDEYLNLEAENERIINVTYDKGQIVTIFEGCNQLSLQESKKKLIRKAASLIKKYCKTEVYAGIGDVAYDFIHLHTSLRHALLAADFKLYGHGDIVMVYDEIEKESVVKAPNLVKYMKPVENINIFHILEEMQKILNQGENKQVINTLKKEYEDIQEYISLQLIRHQTGKDGELSAYTPLARCWDFSEVKRELKERIELLQQSLNKGNQGNTQLSKMILQYVDEHITEELDLNLIADKFNRTPGYISTIFKRHTEGGFNTYLTNERIKIAKKLIGDSSIPIQEISELSGFSNSKYFSVVFKKMTGESPREYRARHIR</sequence>
<dbReference type="GO" id="GO:0003700">
    <property type="term" value="F:DNA-binding transcription factor activity"/>
    <property type="evidence" value="ECO:0007669"/>
    <property type="project" value="InterPro"/>
</dbReference>
<accession>A0A315ZS89</accession>
<dbReference type="InterPro" id="IPR041522">
    <property type="entry name" value="CdaR_GGDEF"/>
</dbReference>
<dbReference type="Pfam" id="PF00072">
    <property type="entry name" value="Response_reg"/>
    <property type="match status" value="1"/>
</dbReference>
<dbReference type="SMART" id="SM00448">
    <property type="entry name" value="REC"/>
    <property type="match status" value="1"/>
</dbReference>
<dbReference type="PROSITE" id="PS01124">
    <property type="entry name" value="HTH_ARAC_FAMILY_2"/>
    <property type="match status" value="1"/>
</dbReference>
<dbReference type="PANTHER" id="PTHR42713">
    <property type="entry name" value="HISTIDINE KINASE-RELATED"/>
    <property type="match status" value="1"/>
</dbReference>
<evidence type="ECO:0000313" key="14">
    <source>
        <dbReference type="Proteomes" id="UP000254051"/>
    </source>
</evidence>
<keyword evidence="3" id="KW-0963">Cytoplasm</keyword>
<keyword evidence="7" id="KW-0238">DNA-binding</keyword>
<dbReference type="SUPFAM" id="SSF46689">
    <property type="entry name" value="Homeodomain-like"/>
    <property type="match status" value="1"/>
</dbReference>
<dbReference type="InterPro" id="IPR051552">
    <property type="entry name" value="HptR"/>
</dbReference>
<evidence type="ECO:0000256" key="10">
    <source>
        <dbReference type="PROSITE-ProRule" id="PRU00169"/>
    </source>
</evidence>
<evidence type="ECO:0000256" key="5">
    <source>
        <dbReference type="ARBA" id="ARBA00023012"/>
    </source>
</evidence>
<organism evidence="13 14">
    <name type="scientific">Faecalicatena contorta</name>
    <dbReference type="NCBI Taxonomy" id="39482"/>
    <lineage>
        <taxon>Bacteria</taxon>
        <taxon>Bacillati</taxon>
        <taxon>Bacillota</taxon>
        <taxon>Clostridia</taxon>
        <taxon>Lachnospirales</taxon>
        <taxon>Lachnospiraceae</taxon>
        <taxon>Faecalicatena</taxon>
    </lineage>
</organism>
<dbReference type="GO" id="GO:0000160">
    <property type="term" value="P:phosphorelay signal transduction system"/>
    <property type="evidence" value="ECO:0007669"/>
    <property type="project" value="UniProtKB-KW"/>
</dbReference>
<dbReference type="PANTHER" id="PTHR42713:SF3">
    <property type="entry name" value="TRANSCRIPTIONAL REGULATORY PROTEIN HPTR"/>
    <property type="match status" value="1"/>
</dbReference>
<dbReference type="SUPFAM" id="SSF52172">
    <property type="entry name" value="CheY-like"/>
    <property type="match status" value="1"/>
</dbReference>
<keyword evidence="4 10" id="KW-0597">Phosphoprotein</keyword>
<evidence type="ECO:0000256" key="4">
    <source>
        <dbReference type="ARBA" id="ARBA00022553"/>
    </source>
</evidence>
<feature type="domain" description="Response regulatory" evidence="12">
    <location>
        <begin position="3"/>
        <end position="120"/>
    </location>
</feature>
<dbReference type="InterPro" id="IPR020449">
    <property type="entry name" value="Tscrpt_reg_AraC-type_HTH"/>
</dbReference>
<evidence type="ECO:0000259" key="12">
    <source>
        <dbReference type="PROSITE" id="PS50110"/>
    </source>
</evidence>
<dbReference type="InterPro" id="IPR001789">
    <property type="entry name" value="Sig_transdc_resp-reg_receiver"/>
</dbReference>
<dbReference type="AlphaFoldDB" id="A0A315ZS89"/>
<protein>
    <recommendedName>
        <fullName evidence="2">Stage 0 sporulation protein A homolog</fullName>
    </recommendedName>
</protein>
<dbReference type="EMBL" id="UHJJ01000012">
    <property type="protein sequence ID" value="SUQ15448.1"/>
    <property type="molecule type" value="Genomic_DNA"/>
</dbReference>
<gene>
    <name evidence="13" type="ORF">SAMN05216529_11298</name>
</gene>
<evidence type="ECO:0000256" key="2">
    <source>
        <dbReference type="ARBA" id="ARBA00018672"/>
    </source>
</evidence>
<dbReference type="GO" id="GO:0005737">
    <property type="term" value="C:cytoplasm"/>
    <property type="evidence" value="ECO:0007669"/>
    <property type="project" value="UniProtKB-SubCell"/>
</dbReference>
<keyword evidence="5" id="KW-0902">Two-component regulatory system</keyword>
<name>A0A315ZS89_9FIRM</name>
<evidence type="ECO:0000256" key="9">
    <source>
        <dbReference type="ARBA" id="ARBA00024867"/>
    </source>
</evidence>
<evidence type="ECO:0000256" key="1">
    <source>
        <dbReference type="ARBA" id="ARBA00004496"/>
    </source>
</evidence>
<dbReference type="CDD" id="cd17536">
    <property type="entry name" value="REC_YesN-like"/>
    <property type="match status" value="1"/>
</dbReference>
<dbReference type="InterPro" id="IPR011006">
    <property type="entry name" value="CheY-like_superfamily"/>
</dbReference>
<evidence type="ECO:0000256" key="7">
    <source>
        <dbReference type="ARBA" id="ARBA00023125"/>
    </source>
</evidence>
<dbReference type="InterPro" id="IPR018060">
    <property type="entry name" value="HTH_AraC"/>
</dbReference>
<keyword evidence="6" id="KW-0805">Transcription regulation</keyword>
<evidence type="ECO:0000256" key="6">
    <source>
        <dbReference type="ARBA" id="ARBA00023015"/>
    </source>
</evidence>
<dbReference type="PROSITE" id="PS00041">
    <property type="entry name" value="HTH_ARAC_FAMILY_1"/>
    <property type="match status" value="1"/>
</dbReference>
<dbReference type="SMART" id="SM00342">
    <property type="entry name" value="HTH_ARAC"/>
    <property type="match status" value="1"/>
</dbReference>
<evidence type="ECO:0000259" key="11">
    <source>
        <dbReference type="PROSITE" id="PS01124"/>
    </source>
</evidence>
<feature type="modified residue" description="4-aspartylphosphate" evidence="10">
    <location>
        <position position="55"/>
    </location>
</feature>
<comment type="function">
    <text evidence="9">May play the central regulatory role in sporulation. It may be an element of the effector pathway responsible for the activation of sporulation genes in response to nutritional stress. Spo0A may act in concert with spo0H (a sigma factor) to control the expression of some genes that are critical to the sporulation process.</text>
</comment>
<dbReference type="Proteomes" id="UP000254051">
    <property type="component" value="Unassembled WGS sequence"/>
</dbReference>
<evidence type="ECO:0000256" key="3">
    <source>
        <dbReference type="ARBA" id="ARBA00022490"/>
    </source>
</evidence>
<proteinExistence type="predicted"/>
<keyword evidence="14" id="KW-1185">Reference proteome</keyword>
<dbReference type="Gene3D" id="1.10.10.60">
    <property type="entry name" value="Homeodomain-like"/>
    <property type="match status" value="2"/>
</dbReference>
<dbReference type="Gene3D" id="3.40.50.2300">
    <property type="match status" value="1"/>
</dbReference>
<dbReference type="InterPro" id="IPR009057">
    <property type="entry name" value="Homeodomain-like_sf"/>
</dbReference>